<feature type="domain" description="HTH araC/xylS-type" evidence="4">
    <location>
        <begin position="164"/>
        <end position="262"/>
    </location>
</feature>
<dbReference type="InterPro" id="IPR054015">
    <property type="entry name" value="ExsA-like_N"/>
</dbReference>
<evidence type="ECO:0000259" key="4">
    <source>
        <dbReference type="PROSITE" id="PS01124"/>
    </source>
</evidence>
<dbReference type="PROSITE" id="PS01124">
    <property type="entry name" value="HTH_ARAC_FAMILY_2"/>
    <property type="match status" value="1"/>
</dbReference>
<keyword evidence="2" id="KW-0238">DNA-binding</keyword>
<dbReference type="PANTHER" id="PTHR43280:SF2">
    <property type="entry name" value="HTH-TYPE TRANSCRIPTIONAL REGULATOR EXSA"/>
    <property type="match status" value="1"/>
</dbReference>
<accession>A0A7G5H7W4</accession>
<dbReference type="KEGG" id="sfol:H3H32_36475"/>
<sequence length="270" mass="31671">MKATAIKSCYIGPEVSPEQFISEHFFLYLTVGTLTVYDGSKEHKLKPGEYGIARRNHLAKYNKQPIDGKFEKVVVIFDQPFLKAFYERYKIPLEHPQSANAIIRPGKNALVDNFIQSLAVYFTEAGTVDTDFFDLKRTELLLILLKKNPELASIFFDFTTPEKIDLESFMNRNFRFNVNLERFAYLTGRSLTVFKQDFKRIFRETPNRWLQKKRLQEAYFLLDKKGRKASDIYLEVGFENLSHFSFAFKKMFGVAPTQLNENRRLMQVEH</sequence>
<keyword evidence="6" id="KW-1185">Reference proteome</keyword>
<keyword evidence="1" id="KW-0805">Transcription regulation</keyword>
<evidence type="ECO:0000313" key="6">
    <source>
        <dbReference type="Proteomes" id="UP000515369"/>
    </source>
</evidence>
<dbReference type="EMBL" id="CP059732">
    <property type="protein sequence ID" value="QMW07206.1"/>
    <property type="molecule type" value="Genomic_DNA"/>
</dbReference>
<evidence type="ECO:0000313" key="5">
    <source>
        <dbReference type="EMBL" id="QMW07206.1"/>
    </source>
</evidence>
<dbReference type="Gene3D" id="1.10.10.60">
    <property type="entry name" value="Homeodomain-like"/>
    <property type="match status" value="1"/>
</dbReference>
<evidence type="ECO:0000256" key="1">
    <source>
        <dbReference type="ARBA" id="ARBA00023015"/>
    </source>
</evidence>
<dbReference type="GO" id="GO:0003700">
    <property type="term" value="F:DNA-binding transcription factor activity"/>
    <property type="evidence" value="ECO:0007669"/>
    <property type="project" value="InterPro"/>
</dbReference>
<dbReference type="GO" id="GO:0043565">
    <property type="term" value="F:sequence-specific DNA binding"/>
    <property type="evidence" value="ECO:0007669"/>
    <property type="project" value="InterPro"/>
</dbReference>
<dbReference type="SUPFAM" id="SSF46689">
    <property type="entry name" value="Homeodomain-like"/>
    <property type="match status" value="1"/>
</dbReference>
<dbReference type="InterPro" id="IPR018060">
    <property type="entry name" value="HTH_AraC"/>
</dbReference>
<evidence type="ECO:0000256" key="2">
    <source>
        <dbReference type="ARBA" id="ARBA00023125"/>
    </source>
</evidence>
<protein>
    <submittedName>
        <fullName evidence="5">Helix-turn-helix transcriptional regulator</fullName>
    </submittedName>
</protein>
<organism evidence="5 6">
    <name type="scientific">Spirosoma foliorum</name>
    <dbReference type="NCBI Taxonomy" id="2710596"/>
    <lineage>
        <taxon>Bacteria</taxon>
        <taxon>Pseudomonadati</taxon>
        <taxon>Bacteroidota</taxon>
        <taxon>Cytophagia</taxon>
        <taxon>Cytophagales</taxon>
        <taxon>Cytophagaceae</taxon>
        <taxon>Spirosoma</taxon>
    </lineage>
</organism>
<dbReference type="SMART" id="SM00342">
    <property type="entry name" value="HTH_ARAC"/>
    <property type="match status" value="1"/>
</dbReference>
<reference evidence="5 6" key="1">
    <citation type="submission" date="2020-07" db="EMBL/GenBank/DDBJ databases">
        <title>Spirosoma foliorum sp. nov., isolated from the leaves on the Nejang mountain Korea, Republic of.</title>
        <authorList>
            <person name="Ho H."/>
            <person name="Lee Y.-J."/>
            <person name="Nurcahyanto D.-A."/>
            <person name="Kim S.-G."/>
        </authorList>
    </citation>
    <scope>NUCLEOTIDE SEQUENCE [LARGE SCALE GENOMIC DNA]</scope>
    <source>
        <strain evidence="5 6">PL0136</strain>
    </source>
</reference>
<dbReference type="Pfam" id="PF22200">
    <property type="entry name" value="ExsA_N"/>
    <property type="match status" value="1"/>
</dbReference>
<evidence type="ECO:0000256" key="3">
    <source>
        <dbReference type="ARBA" id="ARBA00023163"/>
    </source>
</evidence>
<gene>
    <name evidence="5" type="ORF">H3H32_36475</name>
</gene>
<dbReference type="Proteomes" id="UP000515369">
    <property type="component" value="Chromosome"/>
</dbReference>
<dbReference type="InterPro" id="IPR009057">
    <property type="entry name" value="Homeodomain-like_sf"/>
</dbReference>
<dbReference type="AlphaFoldDB" id="A0A7G5H7W4"/>
<dbReference type="Pfam" id="PF12833">
    <property type="entry name" value="HTH_18"/>
    <property type="match status" value="1"/>
</dbReference>
<keyword evidence="3" id="KW-0804">Transcription</keyword>
<proteinExistence type="predicted"/>
<name>A0A7G5H7W4_9BACT</name>
<dbReference type="PANTHER" id="PTHR43280">
    <property type="entry name" value="ARAC-FAMILY TRANSCRIPTIONAL REGULATOR"/>
    <property type="match status" value="1"/>
</dbReference>